<feature type="chain" id="PRO_5045927052" evidence="1">
    <location>
        <begin position="20"/>
        <end position="617"/>
    </location>
</feature>
<protein>
    <submittedName>
        <fullName evidence="2">Porin</fullName>
    </submittedName>
</protein>
<evidence type="ECO:0000313" key="3">
    <source>
        <dbReference type="Proteomes" id="UP001595616"/>
    </source>
</evidence>
<keyword evidence="3" id="KW-1185">Reference proteome</keyword>
<dbReference type="InterPro" id="IPR025631">
    <property type="entry name" value="Porin_10"/>
</dbReference>
<dbReference type="RefSeq" id="WP_379835480.1">
    <property type="nucleotide sequence ID" value="NZ_JBHRYQ010000001.1"/>
</dbReference>
<gene>
    <name evidence="2" type="ORF">ACFOOI_04335</name>
</gene>
<evidence type="ECO:0000313" key="2">
    <source>
        <dbReference type="EMBL" id="MFC3809874.1"/>
    </source>
</evidence>
<dbReference type="Proteomes" id="UP001595616">
    <property type="component" value="Unassembled WGS sequence"/>
</dbReference>
<keyword evidence="1" id="KW-0732">Signal</keyword>
<comment type="caution">
    <text evidence="2">The sequence shown here is derived from an EMBL/GenBank/DDBJ whole genome shotgun (WGS) entry which is preliminary data.</text>
</comment>
<accession>A0ABV7YR95</accession>
<reference evidence="3" key="1">
    <citation type="journal article" date="2019" name="Int. J. Syst. Evol. Microbiol.">
        <title>The Global Catalogue of Microorganisms (GCM) 10K type strain sequencing project: providing services to taxonomists for standard genome sequencing and annotation.</title>
        <authorList>
            <consortium name="The Broad Institute Genomics Platform"/>
            <consortium name="The Broad Institute Genome Sequencing Center for Infectious Disease"/>
            <person name="Wu L."/>
            <person name="Ma J."/>
        </authorList>
    </citation>
    <scope>NUCLEOTIDE SEQUENCE [LARGE SCALE GENOMIC DNA]</scope>
    <source>
        <strain evidence="3">CECT 7956</strain>
    </source>
</reference>
<evidence type="ECO:0000256" key="1">
    <source>
        <dbReference type="SAM" id="SignalP"/>
    </source>
</evidence>
<name>A0ABV7YR95_9BACT</name>
<proteinExistence type="predicted"/>
<dbReference type="EMBL" id="JBHRYQ010000001">
    <property type="protein sequence ID" value="MFC3809874.1"/>
    <property type="molecule type" value="Genomic_DNA"/>
</dbReference>
<sequence>MLKFAWTFILISSFLSVSAQILDDSTKQVYGPSSVYFIYENELLENLNIKNHPDTLIDKFYKTNPNNRLGWLYQDLGNVGTASKPLLFEPLKNIATQNGYDVFSLYAPKTKNIKYYNTRSPFSNLMYIQGFKGYSQLDFTHSQNINERWNITLDVEKYNSSKQIDASTAEDRLVNHWSYDISSNYISKNKKYTFLGAFYHFNHKQTEQGGILAQENLSIEPKELLANYRSNYSSQLTTGVFSSERWNNLHIFQQYKLKNGFQAFHVMDYERKKNFFHDPAFQTNFNSTAYNLSLDSTQIDTLNQNSLFAVFSNQFGLKGRYRGFDYRMYAKQRFFKQTSIYGDQYTSGLKSESFIGGQLAYYFKDSTNRVIAEAEFSTNLGYFLNGEITFKNFKGQFYQSFSPVGLFYSQFYTPLNEWRNILTNPFNTFIKGTFDFNYSGIYIKPGARYTIYSNYIYLDQKQKITQNSSLFNTLSFDLNLGYSAKRFKFSNEFTLTINSAENILRIPRIINNSNVEFLLRYAKVLNIYTGADIFYRSAYFADAYSPVLQHFYLQDNIKVWGTAVVDPYLAFQVNRVRLSFKFEHANQGLGNQGFYVTPYYLAMPRAFSIKVNWPLFD</sequence>
<dbReference type="Pfam" id="PF14121">
    <property type="entry name" value="Porin_10"/>
    <property type="match status" value="1"/>
</dbReference>
<organism evidence="2 3">
    <name type="scientific">Lacihabitans lacunae</name>
    <dbReference type="NCBI Taxonomy" id="1028214"/>
    <lineage>
        <taxon>Bacteria</taxon>
        <taxon>Pseudomonadati</taxon>
        <taxon>Bacteroidota</taxon>
        <taxon>Cytophagia</taxon>
        <taxon>Cytophagales</taxon>
        <taxon>Leadbetterellaceae</taxon>
        <taxon>Lacihabitans</taxon>
    </lineage>
</organism>
<feature type="signal peptide" evidence="1">
    <location>
        <begin position="1"/>
        <end position="19"/>
    </location>
</feature>